<evidence type="ECO:0000313" key="6">
    <source>
        <dbReference type="EMBL" id="MEK8026908.1"/>
    </source>
</evidence>
<dbReference type="CDD" id="cd06284">
    <property type="entry name" value="PBP1_LacI-like"/>
    <property type="match status" value="1"/>
</dbReference>
<accession>A0ABU9BE70</accession>
<dbReference type="Gene3D" id="1.10.260.40">
    <property type="entry name" value="lambda repressor-like DNA-binding domains"/>
    <property type="match status" value="1"/>
</dbReference>
<evidence type="ECO:0000259" key="5">
    <source>
        <dbReference type="PROSITE" id="PS50932"/>
    </source>
</evidence>
<comment type="caution">
    <text evidence="6">The sequence shown here is derived from an EMBL/GenBank/DDBJ whole genome shotgun (WGS) entry which is preliminary data.</text>
</comment>
<dbReference type="GO" id="GO:0003677">
    <property type="term" value="F:DNA binding"/>
    <property type="evidence" value="ECO:0007669"/>
    <property type="project" value="UniProtKB-KW"/>
</dbReference>
<keyword evidence="3" id="KW-0804">Transcription</keyword>
<dbReference type="Gene3D" id="3.40.50.2300">
    <property type="match status" value="2"/>
</dbReference>
<sequence length="347" mass="37410">MTSRTPRKSRSTSGIAASANGPSASSISAVAALAGVSTATVSRVLNRSKPVNAETQQRVEAAVSQLGYRANPFARSLTSGESRLILVLTPDFLNPFFAEIVQGIESVTRRSGYSILLSQASDTAPLDTVYERLVDGVISLAHLRDPKALSGTDRKHNLPWVACSEFRPDDDIPYVSIDHRQGAIDAVQYLLNRGHRRIALLTAAEDYTWARQRRIGYEETLRRAGLTVDPALIRVARGTEYADGIEAVGGLLSLQDLPTAIFAVADTLAIGAIKALRRAGRRVPEDVAVVGFDNLHLAQVFEPSLTTIAQPMRELGQAAVELLLGQLAGEKPVSRMLPHTLVVRESG</sequence>
<dbReference type="Pfam" id="PF13377">
    <property type="entry name" value="Peripla_BP_3"/>
    <property type="match status" value="1"/>
</dbReference>
<dbReference type="InterPro" id="IPR046335">
    <property type="entry name" value="LacI/GalR-like_sensor"/>
</dbReference>
<dbReference type="InterPro" id="IPR010982">
    <property type="entry name" value="Lambda_DNA-bd_dom_sf"/>
</dbReference>
<dbReference type="PANTHER" id="PTHR30146:SF109">
    <property type="entry name" value="HTH-TYPE TRANSCRIPTIONAL REGULATOR GALS"/>
    <property type="match status" value="1"/>
</dbReference>
<keyword evidence="2 6" id="KW-0238">DNA-binding</keyword>
<dbReference type="Pfam" id="PF00356">
    <property type="entry name" value="LacI"/>
    <property type="match status" value="1"/>
</dbReference>
<evidence type="ECO:0000313" key="7">
    <source>
        <dbReference type="Proteomes" id="UP001368500"/>
    </source>
</evidence>
<dbReference type="InterPro" id="IPR000843">
    <property type="entry name" value="HTH_LacI"/>
</dbReference>
<organism evidence="6 7">
    <name type="scientific">Pseudaquabacterium rugosum</name>
    <dbReference type="NCBI Taxonomy" id="2984194"/>
    <lineage>
        <taxon>Bacteria</taxon>
        <taxon>Pseudomonadati</taxon>
        <taxon>Pseudomonadota</taxon>
        <taxon>Betaproteobacteria</taxon>
        <taxon>Burkholderiales</taxon>
        <taxon>Sphaerotilaceae</taxon>
        <taxon>Pseudaquabacterium</taxon>
    </lineage>
</organism>
<feature type="compositionally biased region" description="Basic residues" evidence="4">
    <location>
        <begin position="1"/>
        <end position="10"/>
    </location>
</feature>
<reference evidence="6 7" key="1">
    <citation type="submission" date="2024-04" db="EMBL/GenBank/DDBJ databases">
        <title>Novel species of the genus Ideonella isolated from streams.</title>
        <authorList>
            <person name="Lu H."/>
        </authorList>
    </citation>
    <scope>NUCLEOTIDE SEQUENCE [LARGE SCALE GENOMIC DNA]</scope>
    <source>
        <strain evidence="6 7">BYS139W</strain>
    </source>
</reference>
<feature type="domain" description="HTH lacI-type" evidence="5">
    <location>
        <begin position="25"/>
        <end position="79"/>
    </location>
</feature>
<keyword evidence="1" id="KW-0805">Transcription regulation</keyword>
<protein>
    <submittedName>
        <fullName evidence="6">LacI family DNA-binding transcriptional regulator</fullName>
    </submittedName>
</protein>
<evidence type="ECO:0000256" key="3">
    <source>
        <dbReference type="ARBA" id="ARBA00023163"/>
    </source>
</evidence>
<dbReference type="SUPFAM" id="SSF53822">
    <property type="entry name" value="Periplasmic binding protein-like I"/>
    <property type="match status" value="1"/>
</dbReference>
<gene>
    <name evidence="6" type="ORF">AACH11_13130</name>
</gene>
<dbReference type="PROSITE" id="PS50932">
    <property type="entry name" value="HTH_LACI_2"/>
    <property type="match status" value="1"/>
</dbReference>
<feature type="region of interest" description="Disordered" evidence="4">
    <location>
        <begin position="1"/>
        <end position="22"/>
    </location>
</feature>
<dbReference type="SUPFAM" id="SSF47413">
    <property type="entry name" value="lambda repressor-like DNA-binding domains"/>
    <property type="match status" value="1"/>
</dbReference>
<dbReference type="PANTHER" id="PTHR30146">
    <property type="entry name" value="LACI-RELATED TRANSCRIPTIONAL REPRESSOR"/>
    <property type="match status" value="1"/>
</dbReference>
<dbReference type="InterPro" id="IPR028082">
    <property type="entry name" value="Peripla_BP_I"/>
</dbReference>
<dbReference type="CDD" id="cd01392">
    <property type="entry name" value="HTH_LacI"/>
    <property type="match status" value="1"/>
</dbReference>
<proteinExistence type="predicted"/>
<name>A0ABU9BE70_9BURK</name>
<evidence type="ECO:0000256" key="1">
    <source>
        <dbReference type="ARBA" id="ARBA00023015"/>
    </source>
</evidence>
<evidence type="ECO:0000256" key="2">
    <source>
        <dbReference type="ARBA" id="ARBA00023125"/>
    </source>
</evidence>
<dbReference type="SMART" id="SM00354">
    <property type="entry name" value="HTH_LACI"/>
    <property type="match status" value="1"/>
</dbReference>
<dbReference type="Proteomes" id="UP001368500">
    <property type="component" value="Unassembled WGS sequence"/>
</dbReference>
<keyword evidence="7" id="KW-1185">Reference proteome</keyword>
<evidence type="ECO:0000256" key="4">
    <source>
        <dbReference type="SAM" id="MobiDB-lite"/>
    </source>
</evidence>
<dbReference type="EMBL" id="JBBUTF010000011">
    <property type="protein sequence ID" value="MEK8026908.1"/>
    <property type="molecule type" value="Genomic_DNA"/>
</dbReference>